<feature type="transmembrane region" description="Helical" evidence="7">
    <location>
        <begin position="530"/>
        <end position="549"/>
    </location>
</feature>
<dbReference type="PANTHER" id="PTHR30619">
    <property type="entry name" value="DNA INTERNALIZATION/COMPETENCE PROTEIN COMEC/REC2"/>
    <property type="match status" value="1"/>
</dbReference>
<evidence type="ECO:0000256" key="7">
    <source>
        <dbReference type="SAM" id="Phobius"/>
    </source>
</evidence>
<proteinExistence type="predicted"/>
<feature type="transmembrane region" description="Helical" evidence="7">
    <location>
        <begin position="494"/>
        <end position="518"/>
    </location>
</feature>
<keyword evidence="5 7" id="KW-0472">Membrane</keyword>
<dbReference type="GO" id="GO:0005886">
    <property type="term" value="C:plasma membrane"/>
    <property type="evidence" value="ECO:0007669"/>
    <property type="project" value="UniProtKB-SubCell"/>
</dbReference>
<evidence type="ECO:0000259" key="9">
    <source>
        <dbReference type="Pfam" id="PF13567"/>
    </source>
</evidence>
<gene>
    <name evidence="10" type="ORF">FJU08_01100</name>
</gene>
<comment type="caution">
    <text evidence="10">The sequence shown here is derived from an EMBL/GenBank/DDBJ whole genome shotgun (WGS) entry which is preliminary data.</text>
</comment>
<feature type="transmembrane region" description="Helical" evidence="7">
    <location>
        <begin position="458"/>
        <end position="482"/>
    </location>
</feature>
<feature type="transmembrane region" description="Helical" evidence="7">
    <location>
        <begin position="586"/>
        <end position="602"/>
    </location>
</feature>
<reference evidence="10 11" key="1">
    <citation type="submission" date="2019-06" db="EMBL/GenBank/DDBJ databases">
        <authorList>
            <person name="Li M."/>
        </authorList>
    </citation>
    <scope>NUCLEOTIDE SEQUENCE [LARGE SCALE GENOMIC DNA]</scope>
    <source>
        <strain evidence="10 11">BGMRC2036</strain>
    </source>
</reference>
<feature type="transmembrane region" description="Helical" evidence="7">
    <location>
        <begin position="96"/>
        <end position="114"/>
    </location>
</feature>
<evidence type="ECO:0000256" key="3">
    <source>
        <dbReference type="ARBA" id="ARBA00022692"/>
    </source>
</evidence>
<dbReference type="Pfam" id="PF13567">
    <property type="entry name" value="DUF4131"/>
    <property type="match status" value="1"/>
</dbReference>
<feature type="transmembrane region" description="Helical" evidence="7">
    <location>
        <begin position="321"/>
        <end position="347"/>
    </location>
</feature>
<keyword evidence="3 7" id="KW-0812">Transmembrane</keyword>
<evidence type="ECO:0000313" key="10">
    <source>
        <dbReference type="EMBL" id="TPW33193.1"/>
    </source>
</evidence>
<organism evidence="10 11">
    <name type="scientific">Martelella alba</name>
    <dbReference type="NCBI Taxonomy" id="2590451"/>
    <lineage>
        <taxon>Bacteria</taxon>
        <taxon>Pseudomonadati</taxon>
        <taxon>Pseudomonadota</taxon>
        <taxon>Alphaproteobacteria</taxon>
        <taxon>Hyphomicrobiales</taxon>
        <taxon>Aurantimonadaceae</taxon>
        <taxon>Martelella</taxon>
    </lineage>
</organism>
<evidence type="ECO:0000313" key="11">
    <source>
        <dbReference type="Proteomes" id="UP000318801"/>
    </source>
</evidence>
<feature type="compositionally biased region" description="Polar residues" evidence="6">
    <location>
        <begin position="794"/>
        <end position="811"/>
    </location>
</feature>
<dbReference type="NCBIfam" id="TIGR00360">
    <property type="entry name" value="ComEC_N-term"/>
    <property type="match status" value="1"/>
</dbReference>
<feature type="transmembrane region" description="Helical" evidence="7">
    <location>
        <begin position="561"/>
        <end position="579"/>
    </location>
</feature>
<evidence type="ECO:0000256" key="4">
    <source>
        <dbReference type="ARBA" id="ARBA00022989"/>
    </source>
</evidence>
<feature type="transmembrane region" description="Helical" evidence="7">
    <location>
        <begin position="73"/>
        <end position="90"/>
    </location>
</feature>
<feature type="transmembrane region" description="Helical" evidence="7">
    <location>
        <begin position="359"/>
        <end position="374"/>
    </location>
</feature>
<dbReference type="AlphaFoldDB" id="A0A506UIV2"/>
<dbReference type="Proteomes" id="UP000318801">
    <property type="component" value="Unassembled WGS sequence"/>
</dbReference>
<dbReference type="OrthoDB" id="9790149at2"/>
<accession>A0A506UIV2</accession>
<dbReference type="InterPro" id="IPR025405">
    <property type="entry name" value="DUF4131"/>
</dbReference>
<evidence type="ECO:0000256" key="1">
    <source>
        <dbReference type="ARBA" id="ARBA00004651"/>
    </source>
</evidence>
<name>A0A506UIV2_9HYPH</name>
<feature type="domain" description="DUF4131" evidence="9">
    <location>
        <begin position="95"/>
        <end position="250"/>
    </location>
</feature>
<protein>
    <submittedName>
        <fullName evidence="10">ComEC family competence protein</fullName>
    </submittedName>
</protein>
<keyword evidence="4 7" id="KW-1133">Transmembrane helix</keyword>
<dbReference type="PANTHER" id="PTHR30619:SF1">
    <property type="entry name" value="RECOMBINATION PROTEIN 2"/>
    <property type="match status" value="1"/>
</dbReference>
<dbReference type="Pfam" id="PF03772">
    <property type="entry name" value="Competence"/>
    <property type="match status" value="1"/>
</dbReference>
<evidence type="ECO:0000256" key="6">
    <source>
        <dbReference type="SAM" id="MobiDB-lite"/>
    </source>
</evidence>
<feature type="transmembrane region" description="Helical" evidence="7">
    <location>
        <begin position="426"/>
        <end position="446"/>
    </location>
</feature>
<feature type="region of interest" description="Disordered" evidence="6">
    <location>
        <begin position="792"/>
        <end position="812"/>
    </location>
</feature>
<comment type="subcellular location">
    <subcellularLocation>
        <location evidence="1">Cell membrane</location>
        <topology evidence="1">Multi-pass membrane protein</topology>
    </subcellularLocation>
</comment>
<keyword evidence="2" id="KW-1003">Cell membrane</keyword>
<dbReference type="InterPro" id="IPR004477">
    <property type="entry name" value="ComEC_N"/>
</dbReference>
<feature type="transmembrane region" description="Helical" evidence="7">
    <location>
        <begin position="404"/>
        <end position="420"/>
    </location>
</feature>
<sequence length="883" mass="94671">MDERDAWLADLTRDREANRGKNEGRNRTEAPFVAPSAPLRRRLRLFDFLYLYLGRARRFVASALADESAYGRAFLFAPVFLGAGAAWWLTRPVAPMLFGLIAATLLTALVAIILRYSRRQLAFVAAAAALFFAGGLLAQFETARRATVIFDSTVTTHVTGQIEARERTGETSWRYQIRLLETDDPVLRRPPERVTLVARGGDGAGLAVGSIVTGTARLSPPSGPALPGLVDFAFLSYFDGIGAIGFFYGPPELKPCVTVSGGLGLGLALAIERLRDLIGERVRSVLPGESGAFANAIIIGERRGMDDATLDALRNAGLAHVIAISGLHMALAAGIFFASLRIGFALFPRFAEAVATKKIAAAAALCTASLYLAISGMQVSARRAFIMLAIMLMAAIFDRAALSLRNVAIAAMIVLFVWPSEVLGPSLQMSFAATAALIAGYGLWVGHAAKREDGLIRLPAWLGLPLAFMGGILLTSLIGGLSTAPYALQHFHRAAAYGLIGNLLAMPVITIIVMPAGLMAMLTMPFGLDAPFLAVMGKGLDIVIAIARHVDALGGLVNTGLPPKGFLLLFSLGFVIVVFLKTKLRWLGLVPIAASILVFVMARPPDQTAILIAENASLVAIVSDRVPNLSRTRPPSFIYDQWQQALRLKTAVKPVITKDGQPSPDAKQPLTVDQLAIAERQMRETVSEAQNAVGRFFCRDKNWCVAITPDGPAIAVITGHKAYAMTACDTVAIVVATRDPGFDRCRSGSFLITPALLRQSGALRLDRIGQKSKANLAPAKMAAINATVPAGTMPITSGTQRQKEQLPSVQETVGEEIKASASFRCKATENDTQKTGCTRFSVTPAISNIARAWEQHRLYDWRSSGFSPRLPLPAEISFSDSAE</sequence>
<dbReference type="EMBL" id="VHLG01000001">
    <property type="protein sequence ID" value="TPW33193.1"/>
    <property type="molecule type" value="Genomic_DNA"/>
</dbReference>
<feature type="domain" description="ComEC/Rec2-related protein" evidence="8">
    <location>
        <begin position="297"/>
        <end position="582"/>
    </location>
</feature>
<keyword evidence="11" id="KW-1185">Reference proteome</keyword>
<feature type="transmembrane region" description="Helical" evidence="7">
    <location>
        <begin position="121"/>
        <end position="140"/>
    </location>
</feature>
<evidence type="ECO:0000259" key="8">
    <source>
        <dbReference type="Pfam" id="PF03772"/>
    </source>
</evidence>
<evidence type="ECO:0000256" key="5">
    <source>
        <dbReference type="ARBA" id="ARBA00023136"/>
    </source>
</evidence>
<evidence type="ECO:0000256" key="2">
    <source>
        <dbReference type="ARBA" id="ARBA00022475"/>
    </source>
</evidence>
<dbReference type="InterPro" id="IPR052159">
    <property type="entry name" value="Competence_DNA_uptake"/>
</dbReference>